<reference evidence="2" key="1">
    <citation type="submission" date="2020-05" db="EMBL/GenBank/DDBJ databases">
        <title>Phylogenomic resolution of chytrid fungi.</title>
        <authorList>
            <person name="Stajich J.E."/>
            <person name="Amses K."/>
            <person name="Simmons R."/>
            <person name="Seto K."/>
            <person name="Myers J."/>
            <person name="Bonds A."/>
            <person name="Quandt C.A."/>
            <person name="Barry K."/>
            <person name="Liu P."/>
            <person name="Grigoriev I."/>
            <person name="Longcore J.E."/>
            <person name="James T.Y."/>
        </authorList>
    </citation>
    <scope>NUCLEOTIDE SEQUENCE</scope>
    <source>
        <strain evidence="2">PLAUS21</strain>
    </source>
</reference>
<sequence length="221" mass="22384">MFLQIASLLIASASAQFTDKCGLPADNACLVKNAQYTFVGTVTSNTISSGGSASNYNATLSVRCMFASFSSPPSSGEGLVGNTITVTGWGVPNPKCPNGLGAAANVQDTNIYFINVAQRPQAGQSAQNIIYAVQDICVGGIPFNQANLQTISDVLAQNPGNAITGAAAGTDAACTLPKSSVSSSSSTTGSSGTPQFNAGARPETTYLAFAAFLVGSVFLSM</sequence>
<proteinExistence type="predicted"/>
<organism evidence="2 3">
    <name type="scientific">Boothiomyces macroporosus</name>
    <dbReference type="NCBI Taxonomy" id="261099"/>
    <lineage>
        <taxon>Eukaryota</taxon>
        <taxon>Fungi</taxon>
        <taxon>Fungi incertae sedis</taxon>
        <taxon>Chytridiomycota</taxon>
        <taxon>Chytridiomycota incertae sedis</taxon>
        <taxon>Chytridiomycetes</taxon>
        <taxon>Rhizophydiales</taxon>
        <taxon>Terramycetaceae</taxon>
        <taxon>Boothiomyces</taxon>
    </lineage>
</organism>
<comment type="caution">
    <text evidence="2">The sequence shown here is derived from an EMBL/GenBank/DDBJ whole genome shotgun (WGS) entry which is preliminary data.</text>
</comment>
<evidence type="ECO:0000313" key="2">
    <source>
        <dbReference type="EMBL" id="KAJ3260864.1"/>
    </source>
</evidence>
<gene>
    <name evidence="2" type="ORF">HK103_007427</name>
</gene>
<protein>
    <submittedName>
        <fullName evidence="2">Uncharacterized protein</fullName>
    </submittedName>
</protein>
<name>A0AAD5UN10_9FUNG</name>
<dbReference type="EMBL" id="JADGKB010000009">
    <property type="protein sequence ID" value="KAJ3260864.1"/>
    <property type="molecule type" value="Genomic_DNA"/>
</dbReference>
<keyword evidence="3" id="KW-1185">Reference proteome</keyword>
<accession>A0AAD5UN10</accession>
<evidence type="ECO:0000256" key="1">
    <source>
        <dbReference type="SAM" id="SignalP"/>
    </source>
</evidence>
<keyword evidence="1" id="KW-0732">Signal</keyword>
<dbReference type="Proteomes" id="UP001210925">
    <property type="component" value="Unassembled WGS sequence"/>
</dbReference>
<evidence type="ECO:0000313" key="3">
    <source>
        <dbReference type="Proteomes" id="UP001210925"/>
    </source>
</evidence>
<feature type="chain" id="PRO_5042059790" evidence="1">
    <location>
        <begin position="16"/>
        <end position="221"/>
    </location>
</feature>
<dbReference type="AlphaFoldDB" id="A0AAD5UN10"/>
<feature type="signal peptide" evidence="1">
    <location>
        <begin position="1"/>
        <end position="15"/>
    </location>
</feature>